<feature type="compositionally biased region" description="Low complexity" evidence="5">
    <location>
        <begin position="28"/>
        <end position="55"/>
    </location>
</feature>
<comment type="caution">
    <text evidence="8">The sequence shown here is derived from an EMBL/GenBank/DDBJ whole genome shotgun (WGS) entry which is preliminary data.</text>
</comment>
<feature type="signal peptide" evidence="6">
    <location>
        <begin position="1"/>
        <end position="26"/>
    </location>
</feature>
<evidence type="ECO:0000256" key="4">
    <source>
        <dbReference type="ARBA" id="ARBA00022729"/>
    </source>
</evidence>
<dbReference type="Gene3D" id="3.40.50.1980">
    <property type="entry name" value="Nitrogenase molybdenum iron protein domain"/>
    <property type="match status" value="2"/>
</dbReference>
<evidence type="ECO:0000256" key="1">
    <source>
        <dbReference type="ARBA" id="ARBA00004196"/>
    </source>
</evidence>
<dbReference type="RefSeq" id="WP_161699880.1">
    <property type="nucleotide sequence ID" value="NZ_JAAAMU010000008.1"/>
</dbReference>
<evidence type="ECO:0000256" key="5">
    <source>
        <dbReference type="SAM" id="MobiDB-lite"/>
    </source>
</evidence>
<evidence type="ECO:0000256" key="3">
    <source>
        <dbReference type="ARBA" id="ARBA00022448"/>
    </source>
</evidence>
<accession>A0A7X5C1Y0</accession>
<dbReference type="FunFam" id="3.40.50.1980:FF:000017">
    <property type="entry name" value="ABC transporter substrate-binding protein"/>
    <property type="match status" value="1"/>
</dbReference>
<dbReference type="GO" id="GO:1901678">
    <property type="term" value="P:iron coordination entity transport"/>
    <property type="evidence" value="ECO:0007669"/>
    <property type="project" value="UniProtKB-ARBA"/>
</dbReference>
<feature type="chain" id="PRO_5030698102" evidence="6">
    <location>
        <begin position="27"/>
        <end position="332"/>
    </location>
</feature>
<dbReference type="GO" id="GO:0030288">
    <property type="term" value="C:outer membrane-bounded periplasmic space"/>
    <property type="evidence" value="ECO:0007669"/>
    <property type="project" value="TreeGrafter"/>
</dbReference>
<dbReference type="PANTHER" id="PTHR30532">
    <property type="entry name" value="IRON III DICITRATE-BINDING PERIPLASMIC PROTEIN"/>
    <property type="match status" value="1"/>
</dbReference>
<feature type="region of interest" description="Disordered" evidence="5">
    <location>
        <begin position="26"/>
        <end position="55"/>
    </location>
</feature>
<gene>
    <name evidence="8" type="ORF">GT003_16890</name>
</gene>
<dbReference type="SUPFAM" id="SSF53807">
    <property type="entry name" value="Helical backbone' metal receptor"/>
    <property type="match status" value="1"/>
</dbReference>
<evidence type="ECO:0000256" key="2">
    <source>
        <dbReference type="ARBA" id="ARBA00008814"/>
    </source>
</evidence>
<evidence type="ECO:0000256" key="6">
    <source>
        <dbReference type="SAM" id="SignalP"/>
    </source>
</evidence>
<dbReference type="PANTHER" id="PTHR30532:SF26">
    <property type="entry name" value="IRON(3+)-HYDROXAMATE-BINDING PROTEIN FHUD"/>
    <property type="match status" value="1"/>
</dbReference>
<dbReference type="EMBL" id="JAAAMU010000008">
    <property type="protein sequence ID" value="NBC70680.1"/>
    <property type="molecule type" value="Genomic_DNA"/>
</dbReference>
<sequence length="332" mass="36346">MRKALIPVLAILILVLGACGTSKNNADNANEGSSSSNKAAANNAQSNNADANNTAANDTAATGTITYESQSGPVDVPANPQRVVVLAAFAGSVMKLGVPVVGVDSWSKQNPRFQDQLKDAQEVSDDNLEKIIELDPDLIIGLDNVKNVDKLKEIAPTVVYTYNKVDYLAQFVEIGKLLNKGQEAQAWVDDFKQRAAEAGTEIKAKIGENATVSVVESFDKQLYVYGDSWGRGTEILYQEMKLKMPQKVIDTALKDGYYALSSEVLPQFAGDYMIVSKFKDSDNSFEQTEAYKNIPAVKNGRVFDVDGSAFYFNDPMTLDYQLDFFKQKFLGQ</sequence>
<keyword evidence="9" id="KW-1185">Reference proteome</keyword>
<name>A0A7X5C1Y0_9BACL</name>
<keyword evidence="4 6" id="KW-0732">Signal</keyword>
<evidence type="ECO:0000259" key="7">
    <source>
        <dbReference type="PROSITE" id="PS50983"/>
    </source>
</evidence>
<dbReference type="Pfam" id="PF01497">
    <property type="entry name" value="Peripla_BP_2"/>
    <property type="match status" value="1"/>
</dbReference>
<evidence type="ECO:0000313" key="9">
    <source>
        <dbReference type="Proteomes" id="UP000558113"/>
    </source>
</evidence>
<organism evidence="8 9">
    <name type="scientific">Paenibacillus sacheonensis</name>
    <dbReference type="NCBI Taxonomy" id="742054"/>
    <lineage>
        <taxon>Bacteria</taxon>
        <taxon>Bacillati</taxon>
        <taxon>Bacillota</taxon>
        <taxon>Bacilli</taxon>
        <taxon>Bacillales</taxon>
        <taxon>Paenibacillaceae</taxon>
        <taxon>Paenibacillus</taxon>
    </lineage>
</organism>
<dbReference type="InterPro" id="IPR002491">
    <property type="entry name" value="ABC_transptr_periplasmic_BD"/>
</dbReference>
<protein>
    <submittedName>
        <fullName evidence="8">ABC transporter substrate-binding protein</fullName>
    </submittedName>
</protein>
<comment type="similarity">
    <text evidence="2">Belongs to the bacterial solute-binding protein 8 family.</text>
</comment>
<dbReference type="PROSITE" id="PS50983">
    <property type="entry name" value="FE_B12_PBP"/>
    <property type="match status" value="1"/>
</dbReference>
<proteinExistence type="inferred from homology"/>
<feature type="domain" description="Fe/B12 periplasmic-binding" evidence="7">
    <location>
        <begin position="81"/>
        <end position="332"/>
    </location>
</feature>
<dbReference type="CDD" id="cd01138">
    <property type="entry name" value="FeuA"/>
    <property type="match status" value="1"/>
</dbReference>
<keyword evidence="3" id="KW-0813">Transport</keyword>
<dbReference type="OrthoDB" id="2241086at2"/>
<dbReference type="PROSITE" id="PS51257">
    <property type="entry name" value="PROKAR_LIPOPROTEIN"/>
    <property type="match status" value="1"/>
</dbReference>
<dbReference type="Proteomes" id="UP000558113">
    <property type="component" value="Unassembled WGS sequence"/>
</dbReference>
<reference evidence="8 9" key="1">
    <citation type="submission" date="2020-01" db="EMBL/GenBank/DDBJ databases">
        <title>Paenibacillus soybeanensis sp. nov. isolated from the nodules of soybean (Glycine max(L.) Merr).</title>
        <authorList>
            <person name="Wang H."/>
        </authorList>
    </citation>
    <scope>NUCLEOTIDE SEQUENCE [LARGE SCALE GENOMIC DNA]</scope>
    <source>
        <strain evidence="8 9">DSM 23054</strain>
    </source>
</reference>
<dbReference type="InterPro" id="IPR051313">
    <property type="entry name" value="Bact_iron-sidero_bind"/>
</dbReference>
<dbReference type="AlphaFoldDB" id="A0A7X5C1Y0"/>
<evidence type="ECO:0000313" key="8">
    <source>
        <dbReference type="EMBL" id="NBC70680.1"/>
    </source>
</evidence>
<comment type="subcellular location">
    <subcellularLocation>
        <location evidence="1">Cell envelope</location>
    </subcellularLocation>
</comment>